<organism evidence="2 3">
    <name type="scientific">Elysia marginata</name>
    <dbReference type="NCBI Taxonomy" id="1093978"/>
    <lineage>
        <taxon>Eukaryota</taxon>
        <taxon>Metazoa</taxon>
        <taxon>Spiralia</taxon>
        <taxon>Lophotrochozoa</taxon>
        <taxon>Mollusca</taxon>
        <taxon>Gastropoda</taxon>
        <taxon>Heterobranchia</taxon>
        <taxon>Euthyneura</taxon>
        <taxon>Panpulmonata</taxon>
        <taxon>Sacoglossa</taxon>
        <taxon>Placobranchoidea</taxon>
        <taxon>Plakobranchidae</taxon>
        <taxon>Elysia</taxon>
    </lineage>
</organism>
<reference evidence="2 3" key="1">
    <citation type="journal article" date="2021" name="Elife">
        <title>Chloroplast acquisition without the gene transfer in kleptoplastic sea slugs, Plakobranchus ocellatus.</title>
        <authorList>
            <person name="Maeda T."/>
            <person name="Takahashi S."/>
            <person name="Yoshida T."/>
            <person name="Shimamura S."/>
            <person name="Takaki Y."/>
            <person name="Nagai Y."/>
            <person name="Toyoda A."/>
            <person name="Suzuki Y."/>
            <person name="Arimoto A."/>
            <person name="Ishii H."/>
            <person name="Satoh N."/>
            <person name="Nishiyama T."/>
            <person name="Hasebe M."/>
            <person name="Maruyama T."/>
            <person name="Minagawa J."/>
            <person name="Obokata J."/>
            <person name="Shigenobu S."/>
        </authorList>
    </citation>
    <scope>NUCLEOTIDE SEQUENCE [LARGE SCALE GENOMIC DNA]</scope>
</reference>
<gene>
    <name evidence="2" type="ORF">ElyMa_003825300</name>
</gene>
<dbReference type="Proteomes" id="UP000762676">
    <property type="component" value="Unassembled WGS sequence"/>
</dbReference>
<protein>
    <submittedName>
        <fullName evidence="2">Uncharacterized protein</fullName>
    </submittedName>
</protein>
<evidence type="ECO:0000313" key="2">
    <source>
        <dbReference type="EMBL" id="GFR71856.1"/>
    </source>
</evidence>
<feature type="region of interest" description="Disordered" evidence="1">
    <location>
        <begin position="1"/>
        <end position="30"/>
    </location>
</feature>
<feature type="compositionally biased region" description="Basic and acidic residues" evidence="1">
    <location>
        <begin position="71"/>
        <end position="81"/>
    </location>
</feature>
<evidence type="ECO:0000256" key="1">
    <source>
        <dbReference type="SAM" id="MobiDB-lite"/>
    </source>
</evidence>
<dbReference type="EMBL" id="BMAT01007806">
    <property type="protein sequence ID" value="GFR71856.1"/>
    <property type="molecule type" value="Genomic_DNA"/>
</dbReference>
<proteinExistence type="predicted"/>
<feature type="region of interest" description="Disordered" evidence="1">
    <location>
        <begin position="69"/>
        <end position="92"/>
    </location>
</feature>
<sequence>MGGKSKAGMQESGSIRGPTGRMKFPLDNAKRKENCRQKLQRGCSAMQTAVCLPAQRLLKNGPFTKRRIPKGAREHRTEQQHAESSSIPYARSYPSSLAEVDATEKEIKLEKHAHTPI</sequence>
<name>A0AAV4FHJ7_9GAST</name>
<accession>A0AAV4FHJ7</accession>
<comment type="caution">
    <text evidence="2">The sequence shown here is derived from an EMBL/GenBank/DDBJ whole genome shotgun (WGS) entry which is preliminary data.</text>
</comment>
<evidence type="ECO:0000313" key="3">
    <source>
        <dbReference type="Proteomes" id="UP000762676"/>
    </source>
</evidence>
<keyword evidence="3" id="KW-1185">Reference proteome</keyword>
<dbReference type="AlphaFoldDB" id="A0AAV4FHJ7"/>